<reference evidence="1" key="1">
    <citation type="submission" date="2023-03" db="EMBL/GenBank/DDBJ databases">
        <title>Massive genome expansion in bonnet fungi (Mycena s.s.) driven by repeated elements and novel gene families across ecological guilds.</title>
        <authorList>
            <consortium name="Lawrence Berkeley National Laboratory"/>
            <person name="Harder C.B."/>
            <person name="Miyauchi S."/>
            <person name="Viragh M."/>
            <person name="Kuo A."/>
            <person name="Thoen E."/>
            <person name="Andreopoulos B."/>
            <person name="Lu D."/>
            <person name="Skrede I."/>
            <person name="Drula E."/>
            <person name="Henrissat B."/>
            <person name="Morin E."/>
            <person name="Kohler A."/>
            <person name="Barry K."/>
            <person name="LaButti K."/>
            <person name="Morin E."/>
            <person name="Salamov A."/>
            <person name="Lipzen A."/>
            <person name="Mereny Z."/>
            <person name="Hegedus B."/>
            <person name="Baldrian P."/>
            <person name="Stursova M."/>
            <person name="Weitz H."/>
            <person name="Taylor A."/>
            <person name="Grigoriev I.V."/>
            <person name="Nagy L.G."/>
            <person name="Martin F."/>
            <person name="Kauserud H."/>
        </authorList>
    </citation>
    <scope>NUCLEOTIDE SEQUENCE</scope>
    <source>
        <strain evidence="1">CBHHK200</strain>
    </source>
</reference>
<proteinExistence type="predicted"/>
<gene>
    <name evidence="1" type="ORF">C8F04DRAFT_1101061</name>
</gene>
<keyword evidence="2" id="KW-1185">Reference proteome</keyword>
<dbReference type="Gene3D" id="3.80.10.10">
    <property type="entry name" value="Ribonuclease Inhibitor"/>
    <property type="match status" value="1"/>
</dbReference>
<comment type="caution">
    <text evidence="1">The sequence shown here is derived from an EMBL/GenBank/DDBJ whole genome shotgun (WGS) entry which is preliminary data.</text>
</comment>
<sequence length="528" mass="58783">MSSPFASRLGTNYCPQDDEVLEIQRLIQEPLARLKRLDEQISELQKSIDELTKEHDTIGDYVQAHRALLTPIRRIPLDILQEIFVACLPTHRNCVMTLSLSTPRLWASLHIAEPVRTSDSLDSLHLTLHARRVEVTKTWLARSGQCPLSLSLESDGRNAGYPNGSYGSTGDDFLQTLLPFTSRWWRLSLAASPPVLDVLSGLTGADVPLLKTLEIRAQSPRPWLPFKLLGGSQISGFSLKGELDSDPLRLPLRWEFLTSLSLIENNWNTAFPLTSDAALTILSRCPRLRNCHFLLIGGFHPASQVLEGAGRSRSILELPSLHSLQLQSVNAPVFGPGGVFSSLSLPGLRHLVLSTHFQDDEVSLNFPFLVVSPQLESFESDSQISGKQSLLDLIRALPPTVQRLRLSGYPSLSGFNDETLAFLAPTPGCLDIILPALQELSIMDCYDVSDAALLHFITARMTIQSPSVATLRRVDIQFNREQQLDIRPQIQSYLDVGLQVSTRYYPSSKGTFSPWRGLPDDPEWDEPR</sequence>
<evidence type="ECO:0000313" key="1">
    <source>
        <dbReference type="EMBL" id="KAJ7034766.1"/>
    </source>
</evidence>
<dbReference type="EMBL" id="JARJCM010000055">
    <property type="protein sequence ID" value="KAJ7034766.1"/>
    <property type="molecule type" value="Genomic_DNA"/>
</dbReference>
<evidence type="ECO:0008006" key="3">
    <source>
        <dbReference type="Google" id="ProtNLM"/>
    </source>
</evidence>
<dbReference type="Proteomes" id="UP001218188">
    <property type="component" value="Unassembled WGS sequence"/>
</dbReference>
<dbReference type="AlphaFoldDB" id="A0AAD6SX99"/>
<dbReference type="SUPFAM" id="SSF52047">
    <property type="entry name" value="RNI-like"/>
    <property type="match status" value="1"/>
</dbReference>
<dbReference type="InterPro" id="IPR032675">
    <property type="entry name" value="LRR_dom_sf"/>
</dbReference>
<organism evidence="1 2">
    <name type="scientific">Mycena alexandri</name>
    <dbReference type="NCBI Taxonomy" id="1745969"/>
    <lineage>
        <taxon>Eukaryota</taxon>
        <taxon>Fungi</taxon>
        <taxon>Dikarya</taxon>
        <taxon>Basidiomycota</taxon>
        <taxon>Agaricomycotina</taxon>
        <taxon>Agaricomycetes</taxon>
        <taxon>Agaricomycetidae</taxon>
        <taxon>Agaricales</taxon>
        <taxon>Marasmiineae</taxon>
        <taxon>Mycenaceae</taxon>
        <taxon>Mycena</taxon>
    </lineage>
</organism>
<protein>
    <recommendedName>
        <fullName evidence="3">F-box domain-containing protein</fullName>
    </recommendedName>
</protein>
<accession>A0AAD6SX99</accession>
<evidence type="ECO:0000313" key="2">
    <source>
        <dbReference type="Proteomes" id="UP001218188"/>
    </source>
</evidence>
<name>A0AAD6SX99_9AGAR</name>